<dbReference type="PANTHER" id="PTHR43771:SF1">
    <property type="entry name" value="PHOSPHOMANNOMUTASE"/>
    <property type="match status" value="1"/>
</dbReference>
<protein>
    <recommendedName>
        <fullName evidence="5">phosphomannomutase</fullName>
        <ecNumber evidence="5">5.4.2.8</ecNumber>
    </recommendedName>
</protein>
<name>A0ABY5DKG7_9GAMM</name>
<dbReference type="SUPFAM" id="SSF53738">
    <property type="entry name" value="Phosphoglucomutase, first 3 domains"/>
    <property type="match status" value="3"/>
</dbReference>
<evidence type="ECO:0000256" key="1">
    <source>
        <dbReference type="ARBA" id="ARBA00000586"/>
    </source>
</evidence>
<comment type="pathway">
    <text evidence="3">Nucleotide-sugar biosynthesis; GDP-alpha-D-mannose biosynthesis; alpha-D-mannose 1-phosphate from D-fructose 6-phosphate: step 2/2.</text>
</comment>
<evidence type="ECO:0000256" key="2">
    <source>
        <dbReference type="ARBA" id="ARBA00001946"/>
    </source>
</evidence>
<evidence type="ECO:0000259" key="12">
    <source>
        <dbReference type="Pfam" id="PF02880"/>
    </source>
</evidence>
<dbReference type="RefSeq" id="WP_258568435.1">
    <property type="nucleotide sequence ID" value="NZ_CP092900.1"/>
</dbReference>
<evidence type="ECO:0000256" key="6">
    <source>
        <dbReference type="ARBA" id="ARBA00022553"/>
    </source>
</evidence>
<comment type="catalytic activity">
    <reaction evidence="1">
        <text>alpha-D-mannose 1-phosphate = D-mannose 6-phosphate</text>
        <dbReference type="Rhea" id="RHEA:11140"/>
        <dbReference type="ChEBI" id="CHEBI:58409"/>
        <dbReference type="ChEBI" id="CHEBI:58735"/>
        <dbReference type="EC" id="5.4.2.8"/>
    </reaction>
</comment>
<dbReference type="Proteomes" id="UP001055955">
    <property type="component" value="Chromosome"/>
</dbReference>
<gene>
    <name evidence="13" type="ORF">MMH89_00525</name>
</gene>
<evidence type="ECO:0000256" key="4">
    <source>
        <dbReference type="ARBA" id="ARBA00010231"/>
    </source>
</evidence>
<keyword evidence="7" id="KW-0479">Metal-binding</keyword>
<evidence type="ECO:0000256" key="3">
    <source>
        <dbReference type="ARBA" id="ARBA00004699"/>
    </source>
</evidence>
<keyword evidence="8" id="KW-0460">Magnesium</keyword>
<keyword evidence="14" id="KW-1185">Reference proteome</keyword>
<proteinExistence type="inferred from homology"/>
<keyword evidence="9" id="KW-0413">Isomerase</keyword>
<dbReference type="InterPro" id="IPR005843">
    <property type="entry name" value="A-D-PHexomutase_C"/>
</dbReference>
<reference evidence="13 14" key="1">
    <citation type="journal article" date="2022" name="Nat. Microbiol.">
        <title>The microbiome of a bacterivorous marine choanoflagellate contains a resource-demanding obligate bacterial associate.</title>
        <authorList>
            <person name="Needham D.M."/>
            <person name="Poirier C."/>
            <person name="Bachy C."/>
            <person name="George E.E."/>
            <person name="Wilken S."/>
            <person name="Yung C.C.M."/>
            <person name="Limardo A.J."/>
            <person name="Morando M."/>
            <person name="Sudek L."/>
            <person name="Malmstrom R.R."/>
            <person name="Keeling P.J."/>
            <person name="Santoro A.E."/>
            <person name="Worden A.Z."/>
        </authorList>
    </citation>
    <scope>NUCLEOTIDE SEQUENCE [LARGE SCALE GENOMIC DNA]</scope>
    <source>
        <strain evidence="13 14">Comchoano-1</strain>
    </source>
</reference>
<evidence type="ECO:0000313" key="14">
    <source>
        <dbReference type="Proteomes" id="UP001055955"/>
    </source>
</evidence>
<organism evidence="13 14">
    <name type="scientific">Candidatus Comchoanobacter bicostacola</name>
    <dbReference type="NCBI Taxonomy" id="2919598"/>
    <lineage>
        <taxon>Bacteria</taxon>
        <taxon>Pseudomonadati</taxon>
        <taxon>Pseudomonadota</taxon>
        <taxon>Gammaproteobacteria</taxon>
        <taxon>Candidatus Comchoanobacterales</taxon>
        <taxon>Candidatus Comchoanobacteraceae</taxon>
        <taxon>Candidatus Comchoanobacter</taxon>
    </lineage>
</organism>
<evidence type="ECO:0000256" key="5">
    <source>
        <dbReference type="ARBA" id="ARBA00012730"/>
    </source>
</evidence>
<dbReference type="InterPro" id="IPR016055">
    <property type="entry name" value="A-D-PHexomutase_a/b/a-I/II/III"/>
</dbReference>
<feature type="domain" description="Alpha-D-phosphohexomutase C-terminal" evidence="10">
    <location>
        <begin position="362"/>
        <end position="383"/>
    </location>
</feature>
<keyword evidence="6" id="KW-0597">Phosphoprotein</keyword>
<evidence type="ECO:0000256" key="8">
    <source>
        <dbReference type="ARBA" id="ARBA00022842"/>
    </source>
</evidence>
<evidence type="ECO:0000259" key="11">
    <source>
        <dbReference type="Pfam" id="PF02878"/>
    </source>
</evidence>
<evidence type="ECO:0000256" key="9">
    <source>
        <dbReference type="ARBA" id="ARBA00023235"/>
    </source>
</evidence>
<sequence length="403" mass="44774">MKKRSLLKSLEIRGRYGVDVTEQLAVNLASFLAAQRLNKVCVAMDPRPSSGSLYSCFIESAVSRGVDVYCLGIVPTPMLVKYAETIGVALCVMVTASHNPVQDNGFKVFSLNSIAKQAWLQHKCSKQGLIKGRRFERSNHSRSLYLEALPKQSYNLRRSCLVDAARGVWHYVPEVFDALNINATFVHEKNPNLINEHAAILKPNAFRSMPNADQYDLCICVDGDADRLQLYKHGIHLDGDDLLYTLFRSDPQSMVGTVLTNEALVSLMADEGHHLYRASVGDHHVYQLMNAHNIEVGGEPCGHLIHSNWLSSSDPVFLLSQLLKLESIQALPNKLDSMMLNLDGSLNVSELTELCAAFAVRQVVRKSNTENKVRVYLEGCQSEISACQSALRSHLQTLEPSHA</sequence>
<comment type="cofactor">
    <cofactor evidence="2">
        <name>Mg(2+)</name>
        <dbReference type="ChEBI" id="CHEBI:18420"/>
    </cofactor>
</comment>
<dbReference type="InterPro" id="IPR005844">
    <property type="entry name" value="A-D-PHexomutase_a/b/a-I"/>
</dbReference>
<comment type="similarity">
    <text evidence="4">Belongs to the phosphohexose mutase family.</text>
</comment>
<dbReference type="Pfam" id="PF00408">
    <property type="entry name" value="PGM_PMM_IV"/>
    <property type="match status" value="1"/>
</dbReference>
<dbReference type="Pfam" id="PF02878">
    <property type="entry name" value="PGM_PMM_I"/>
    <property type="match status" value="1"/>
</dbReference>
<evidence type="ECO:0000313" key="13">
    <source>
        <dbReference type="EMBL" id="UTC24650.1"/>
    </source>
</evidence>
<dbReference type="EC" id="5.4.2.8" evidence="5"/>
<evidence type="ECO:0000256" key="7">
    <source>
        <dbReference type="ARBA" id="ARBA00022723"/>
    </source>
</evidence>
<accession>A0ABY5DKG7</accession>
<dbReference type="PANTHER" id="PTHR43771">
    <property type="entry name" value="PHOSPHOMANNOMUTASE"/>
    <property type="match status" value="1"/>
</dbReference>
<dbReference type="InterPro" id="IPR005846">
    <property type="entry name" value="A-D-PHexomutase_a/b/a-III"/>
</dbReference>
<dbReference type="EMBL" id="CP092900">
    <property type="protein sequence ID" value="UTC24650.1"/>
    <property type="molecule type" value="Genomic_DNA"/>
</dbReference>
<feature type="domain" description="Alpha-D-phosphohexomutase alpha/beta/alpha" evidence="11">
    <location>
        <begin position="11"/>
        <end position="112"/>
    </location>
</feature>
<dbReference type="Gene3D" id="3.40.120.10">
    <property type="entry name" value="Alpha-D-Glucose-1,6-Bisphosphate, subunit A, domain 3"/>
    <property type="match status" value="3"/>
</dbReference>
<dbReference type="Pfam" id="PF02880">
    <property type="entry name" value="PGM_PMM_III"/>
    <property type="match status" value="1"/>
</dbReference>
<evidence type="ECO:0000259" key="10">
    <source>
        <dbReference type="Pfam" id="PF00408"/>
    </source>
</evidence>
<feature type="domain" description="Alpha-D-phosphohexomutase alpha/beta/alpha" evidence="12">
    <location>
        <begin position="250"/>
        <end position="323"/>
    </location>
</feature>